<feature type="transmembrane region" description="Helical" evidence="5">
    <location>
        <begin position="6"/>
        <end position="28"/>
    </location>
</feature>
<feature type="transmembrane region" description="Helical" evidence="5">
    <location>
        <begin position="40"/>
        <end position="59"/>
    </location>
</feature>
<dbReference type="GO" id="GO:0012505">
    <property type="term" value="C:endomembrane system"/>
    <property type="evidence" value="ECO:0007669"/>
    <property type="project" value="UniProtKB-SubCell"/>
</dbReference>
<sequence length="109" mass="11517">MSQETWLLVVLGGIVALATLAGAVVLAVRVVRTRRMLGSLGASGKVAFYGALAYTVLPVDLLPDPIYLDDIGVLAAALIYLTRLARRRGVTDRPVSGVPDAGRVHRPVP</sequence>
<protein>
    <recommendedName>
        <fullName evidence="6">DUF1232 domain-containing protein</fullName>
    </recommendedName>
</protein>
<dbReference type="EMBL" id="LRQV01000034">
    <property type="protein sequence ID" value="KXK61751.1"/>
    <property type="molecule type" value="Genomic_DNA"/>
</dbReference>
<accession>A0A136PTC4</accession>
<evidence type="ECO:0000313" key="7">
    <source>
        <dbReference type="EMBL" id="KXK61751.1"/>
    </source>
</evidence>
<dbReference type="OrthoDB" id="4332048at2"/>
<organism evidence="7 8">
    <name type="scientific">Micromonospora rosaria</name>
    <dbReference type="NCBI Taxonomy" id="47874"/>
    <lineage>
        <taxon>Bacteria</taxon>
        <taxon>Bacillati</taxon>
        <taxon>Actinomycetota</taxon>
        <taxon>Actinomycetes</taxon>
        <taxon>Micromonosporales</taxon>
        <taxon>Micromonosporaceae</taxon>
        <taxon>Micromonospora</taxon>
    </lineage>
</organism>
<name>A0A136PTC4_9ACTN</name>
<reference evidence="7 8" key="1">
    <citation type="submission" date="2016-01" db="EMBL/GenBank/DDBJ databases">
        <title>Whole genome sequence and analysis of Micromonospora rosaria DSM 803, which can produce antibacterial substance rosamicin.</title>
        <authorList>
            <person name="Yang H."/>
            <person name="He X."/>
            <person name="Zhu D."/>
        </authorList>
    </citation>
    <scope>NUCLEOTIDE SEQUENCE [LARGE SCALE GENOMIC DNA]</scope>
    <source>
        <strain evidence="7 8">DSM 803</strain>
    </source>
</reference>
<dbReference type="Proteomes" id="UP000070620">
    <property type="component" value="Unassembled WGS sequence"/>
</dbReference>
<keyword evidence="8" id="KW-1185">Reference proteome</keyword>
<keyword evidence="3 5" id="KW-1133">Transmembrane helix</keyword>
<evidence type="ECO:0000256" key="3">
    <source>
        <dbReference type="ARBA" id="ARBA00022989"/>
    </source>
</evidence>
<feature type="domain" description="DUF1232" evidence="6">
    <location>
        <begin position="45"/>
        <end position="75"/>
    </location>
</feature>
<evidence type="ECO:0000256" key="4">
    <source>
        <dbReference type="ARBA" id="ARBA00023136"/>
    </source>
</evidence>
<dbReference type="AlphaFoldDB" id="A0A136PTC4"/>
<evidence type="ECO:0000256" key="2">
    <source>
        <dbReference type="ARBA" id="ARBA00022692"/>
    </source>
</evidence>
<keyword evidence="4 5" id="KW-0472">Membrane</keyword>
<comment type="subcellular location">
    <subcellularLocation>
        <location evidence="1">Endomembrane system</location>
        <topology evidence="1">Multi-pass membrane protein</topology>
    </subcellularLocation>
</comment>
<evidence type="ECO:0000313" key="8">
    <source>
        <dbReference type="Proteomes" id="UP000070620"/>
    </source>
</evidence>
<feature type="transmembrane region" description="Helical" evidence="5">
    <location>
        <begin position="65"/>
        <end position="85"/>
    </location>
</feature>
<dbReference type="Pfam" id="PF06803">
    <property type="entry name" value="DUF1232"/>
    <property type="match status" value="1"/>
</dbReference>
<proteinExistence type="predicted"/>
<dbReference type="RefSeq" id="WP_067364401.1">
    <property type="nucleotide sequence ID" value="NZ_JBIUBN010000003.1"/>
</dbReference>
<keyword evidence="2 5" id="KW-0812">Transmembrane</keyword>
<comment type="caution">
    <text evidence="7">The sequence shown here is derived from an EMBL/GenBank/DDBJ whole genome shotgun (WGS) entry which is preliminary data.</text>
</comment>
<evidence type="ECO:0000256" key="5">
    <source>
        <dbReference type="SAM" id="Phobius"/>
    </source>
</evidence>
<dbReference type="InterPro" id="IPR010652">
    <property type="entry name" value="DUF1232"/>
</dbReference>
<evidence type="ECO:0000259" key="6">
    <source>
        <dbReference type="Pfam" id="PF06803"/>
    </source>
</evidence>
<gene>
    <name evidence="7" type="ORF">AWW66_12165</name>
</gene>
<evidence type="ECO:0000256" key="1">
    <source>
        <dbReference type="ARBA" id="ARBA00004127"/>
    </source>
</evidence>